<accession>A0ABV3ZMC8</accession>
<evidence type="ECO:0000259" key="1">
    <source>
        <dbReference type="Pfam" id="PF14606"/>
    </source>
</evidence>
<name>A0ABV3ZMC8_9BACT</name>
<dbReference type="RefSeq" id="WP_369332448.1">
    <property type="nucleotide sequence ID" value="NZ_JAULBC010000012.1"/>
</dbReference>
<keyword evidence="3" id="KW-0378">Hydrolase</keyword>
<protein>
    <submittedName>
        <fullName evidence="3">SGNH/GDSL hydrolase family protein</fullName>
    </submittedName>
</protein>
<dbReference type="Proteomes" id="UP001560573">
    <property type="component" value="Unassembled WGS sequence"/>
</dbReference>
<sequence length="369" mass="40763">MKSTIILTLLIVTGISSLNAQETIRWQNPLSADFPVVQGRAWQTELSRPYDRLPAKAEKTVRTEVWNLSHNTAGEYIDFTTNAKEIVVRYAVSGGLNMPHMPSTGVSGVDLYAKDKQGEWHWARGKYNFSDTITYRFTNIQSATPLTFFRLYLPLYNTVKWLEIGTPEKDPVVFPKVGDKKPLVLYGTSILQGACASRPGLAWTNILGRKLDLPVINLGFSGNGRLEPAVTDLLNEAEASVFVLDCLPNLTARDQFPDDTVRARIQASVKSLQSKHPATPILLTEHSCGIASVSLDSATLAECERVNKVLQRTFTDMKSSGIKNIYLLTAKAIGLGAESTVDGIHPNDIGMMQHATAYEKAIRQILSRK</sequence>
<evidence type="ECO:0000313" key="3">
    <source>
        <dbReference type="EMBL" id="MEX6691032.1"/>
    </source>
</evidence>
<evidence type="ECO:0000313" key="4">
    <source>
        <dbReference type="Proteomes" id="UP001560573"/>
    </source>
</evidence>
<reference evidence="3 4" key="1">
    <citation type="submission" date="2023-07" db="EMBL/GenBank/DDBJ databases">
        <authorList>
            <person name="Lian W.-H."/>
        </authorList>
    </citation>
    <scope>NUCLEOTIDE SEQUENCE [LARGE SCALE GENOMIC DNA]</scope>
    <source>
        <strain evidence="3 4">SYSU DXS3180</strain>
    </source>
</reference>
<dbReference type="Pfam" id="PF14606">
    <property type="entry name" value="Lipase_GDSL_3"/>
    <property type="match status" value="1"/>
</dbReference>
<dbReference type="SUPFAM" id="SSF52266">
    <property type="entry name" value="SGNH hydrolase"/>
    <property type="match status" value="1"/>
</dbReference>
<dbReference type="Gene3D" id="2.60.120.260">
    <property type="entry name" value="Galactose-binding domain-like"/>
    <property type="match status" value="1"/>
</dbReference>
<dbReference type="InterPro" id="IPR032740">
    <property type="entry name" value="GxDLY"/>
</dbReference>
<feature type="domain" description="SGNH hydrolase-type esterase" evidence="1">
    <location>
        <begin position="180"/>
        <end position="363"/>
    </location>
</feature>
<dbReference type="GO" id="GO:0016787">
    <property type="term" value="F:hydrolase activity"/>
    <property type="evidence" value="ECO:0007669"/>
    <property type="project" value="UniProtKB-KW"/>
</dbReference>
<dbReference type="InterPro" id="IPR036514">
    <property type="entry name" value="SGNH_hydro_sf"/>
</dbReference>
<dbReference type="Pfam" id="PF14607">
    <property type="entry name" value="GxDLY"/>
    <property type="match status" value="1"/>
</dbReference>
<gene>
    <name evidence="3" type="ORF">QTN47_26220</name>
</gene>
<keyword evidence="4" id="KW-1185">Reference proteome</keyword>
<evidence type="ECO:0000259" key="2">
    <source>
        <dbReference type="Pfam" id="PF14607"/>
    </source>
</evidence>
<dbReference type="Gene3D" id="3.40.50.1110">
    <property type="entry name" value="SGNH hydrolase"/>
    <property type="match status" value="1"/>
</dbReference>
<feature type="domain" description="SGNH hydrolase-type esterase N-terminal" evidence="2">
    <location>
        <begin position="24"/>
        <end position="170"/>
    </location>
</feature>
<proteinExistence type="predicted"/>
<dbReference type="InterPro" id="IPR013830">
    <property type="entry name" value="SGNH_hydro"/>
</dbReference>
<comment type="caution">
    <text evidence="3">The sequence shown here is derived from an EMBL/GenBank/DDBJ whole genome shotgun (WGS) entry which is preliminary data.</text>
</comment>
<organism evidence="3 4">
    <name type="scientific">Danxiaibacter flavus</name>
    <dbReference type="NCBI Taxonomy" id="3049108"/>
    <lineage>
        <taxon>Bacteria</taxon>
        <taxon>Pseudomonadati</taxon>
        <taxon>Bacteroidota</taxon>
        <taxon>Chitinophagia</taxon>
        <taxon>Chitinophagales</taxon>
        <taxon>Chitinophagaceae</taxon>
        <taxon>Danxiaibacter</taxon>
    </lineage>
</organism>
<dbReference type="EMBL" id="JAULBC010000012">
    <property type="protein sequence ID" value="MEX6691032.1"/>
    <property type="molecule type" value="Genomic_DNA"/>
</dbReference>